<keyword evidence="4" id="KW-0274">FAD</keyword>
<dbReference type="RefSeq" id="WP_260997611.1">
    <property type="nucleotide sequence ID" value="NZ_CP054475.1"/>
</dbReference>
<protein>
    <recommendedName>
        <fullName evidence="7">FAD/NAD(P)-binding domain-containing protein</fullName>
    </recommendedName>
</protein>
<evidence type="ECO:0008006" key="7">
    <source>
        <dbReference type="Google" id="ProtNLM"/>
    </source>
</evidence>
<dbReference type="InterPro" id="IPR036188">
    <property type="entry name" value="FAD/NAD-bd_sf"/>
</dbReference>
<evidence type="ECO:0000313" key="6">
    <source>
        <dbReference type="Proteomes" id="UP001065322"/>
    </source>
</evidence>
<accession>A0ABY6AGU7</accession>
<evidence type="ECO:0000256" key="3">
    <source>
        <dbReference type="ARBA" id="ARBA00022630"/>
    </source>
</evidence>
<gene>
    <name evidence="5" type="ORF">HUF19_16430</name>
</gene>
<evidence type="ECO:0000256" key="1">
    <source>
        <dbReference type="ARBA" id="ARBA00001974"/>
    </source>
</evidence>
<dbReference type="InterPro" id="IPR016156">
    <property type="entry name" value="FAD/NAD-linked_Rdtase_dimer_sf"/>
</dbReference>
<dbReference type="InterPro" id="IPR050260">
    <property type="entry name" value="FAD-bd_OxRdtase"/>
</dbReference>
<organism evidence="5 6">
    <name type="scientific">Thalassolituus hydrocarboniclasticus</name>
    <dbReference type="NCBI Taxonomy" id="2742796"/>
    <lineage>
        <taxon>Bacteria</taxon>
        <taxon>Pseudomonadati</taxon>
        <taxon>Pseudomonadota</taxon>
        <taxon>Gammaproteobacteria</taxon>
        <taxon>Oceanospirillales</taxon>
        <taxon>Oceanospirillaceae</taxon>
        <taxon>Thalassolituus</taxon>
    </lineage>
</organism>
<dbReference type="PANTHER" id="PTHR43429:SF3">
    <property type="entry name" value="NITRITE REDUCTASE [NAD(P)H]"/>
    <property type="match status" value="1"/>
</dbReference>
<dbReference type="Gene3D" id="3.30.390.30">
    <property type="match status" value="1"/>
</dbReference>
<comment type="cofactor">
    <cofactor evidence="1">
        <name>FAD</name>
        <dbReference type="ChEBI" id="CHEBI:57692"/>
    </cofactor>
</comment>
<proteinExistence type="inferred from homology"/>
<dbReference type="Proteomes" id="UP001065322">
    <property type="component" value="Chromosome"/>
</dbReference>
<comment type="similarity">
    <text evidence="2">Belongs to the FAD-dependent oxidoreductase family.</text>
</comment>
<keyword evidence="6" id="KW-1185">Reference proteome</keyword>
<evidence type="ECO:0000256" key="4">
    <source>
        <dbReference type="ARBA" id="ARBA00022827"/>
    </source>
</evidence>
<dbReference type="EMBL" id="CP054475">
    <property type="protein sequence ID" value="UXD88928.1"/>
    <property type="molecule type" value="Genomic_DNA"/>
</dbReference>
<dbReference type="Gene3D" id="3.50.50.60">
    <property type="entry name" value="FAD/NAD(P)-binding domain"/>
    <property type="match status" value="2"/>
</dbReference>
<name>A0ABY6AGU7_9GAMM</name>
<sequence>MRSLVLPVHSIRPNITVRSEAFDMAGNNKNILIIGDNNTSHRLQDKLSASNCFSHIHLLSQSDHRYFPRHCLPQLLAGVLPIAEMETPPEWYHARKIRYICRHTEPDMNYAAVVDTRPDARHVSVLKTAGELSLYIPLHTPENIQLAQNHLQKAGGITIIGSSELAIQYATSVARAGFPAYLVADKAALINPGFDKHIQRLIYREIKNSGVKIIPLEEKNTIPKTIPVIYMPLSSRNKEIRHAQIQTKNIKISPTDSLDLPDGGDHFTPPESILNMFASRCWRKTNEHSDQFSLLRALWLGKPDLPHRISVNKFAIHYAGSLNAEKNNQCLTMHIPECGIYRKIIIAGDRIIGFILAGDVRGSETLADMMLTHRDIRYCRDQLLFSGHQAAVTYP</sequence>
<reference evidence="6" key="1">
    <citation type="submission" date="2020-06" db="EMBL/GenBank/DDBJ databases">
        <title>Thalassolituus marinus alknpb1M-1, a hydrocarbon-degrading bacterium isolated from the deep-sea overlying water using an in-situ strategy from the South China Sea basin.</title>
        <authorList>
            <person name="Dong C."/>
            <person name="Chen Y."/>
            <person name="Shao Z."/>
        </authorList>
    </citation>
    <scope>NUCLEOTIDE SEQUENCE [LARGE SCALE GENOMIC DNA]</scope>
    <source>
        <strain evidence="6">alknpb1M-1</strain>
    </source>
</reference>
<keyword evidence="3" id="KW-0285">Flavoprotein</keyword>
<evidence type="ECO:0000256" key="2">
    <source>
        <dbReference type="ARBA" id="ARBA00006442"/>
    </source>
</evidence>
<dbReference type="PANTHER" id="PTHR43429">
    <property type="entry name" value="PYRIDINE NUCLEOTIDE-DISULFIDE OXIDOREDUCTASE DOMAIN-CONTAINING"/>
    <property type="match status" value="1"/>
</dbReference>
<evidence type="ECO:0000313" key="5">
    <source>
        <dbReference type="EMBL" id="UXD88928.1"/>
    </source>
</evidence>